<sequence>MSILTKYSNCNGTSVTLALAGVIQDFSDMFPNIEIKLIDGVK</sequence>
<dbReference type="KEGG" id="cao:Celal_1118"/>
<dbReference type="HOGENOM" id="CLU_3249044_0_0_10"/>
<dbReference type="STRING" id="688270.Celal_1118"/>
<evidence type="ECO:0000313" key="1">
    <source>
        <dbReference type="EMBL" id="ADV48437.1"/>
    </source>
</evidence>
<organism evidence="1 2">
    <name type="scientific">Cellulophaga algicola (strain DSM 14237 / IC166 / ACAM 630)</name>
    <dbReference type="NCBI Taxonomy" id="688270"/>
    <lineage>
        <taxon>Bacteria</taxon>
        <taxon>Pseudomonadati</taxon>
        <taxon>Bacteroidota</taxon>
        <taxon>Flavobacteriia</taxon>
        <taxon>Flavobacteriales</taxon>
        <taxon>Flavobacteriaceae</taxon>
        <taxon>Cellulophaga</taxon>
    </lineage>
</organism>
<protein>
    <submittedName>
        <fullName evidence="1">Uncharacterized protein</fullName>
    </submittedName>
</protein>
<proteinExistence type="predicted"/>
<dbReference type="AlphaFoldDB" id="E6X5S1"/>
<evidence type="ECO:0000313" key="2">
    <source>
        <dbReference type="Proteomes" id="UP000008634"/>
    </source>
</evidence>
<keyword evidence="2" id="KW-1185">Reference proteome</keyword>
<dbReference type="EMBL" id="CP002453">
    <property type="protein sequence ID" value="ADV48437.1"/>
    <property type="molecule type" value="Genomic_DNA"/>
</dbReference>
<dbReference type="Proteomes" id="UP000008634">
    <property type="component" value="Chromosome"/>
</dbReference>
<reference evidence="1 2" key="1">
    <citation type="journal article" date="2010" name="Stand. Genomic Sci.">
        <title>Complete genome sequence of Cellulophaga algicola type strain (IC166).</title>
        <authorList>
            <person name="Abt B."/>
            <person name="Lu M."/>
            <person name="Misra M."/>
            <person name="Han C."/>
            <person name="Nolan M."/>
            <person name="Lucas S."/>
            <person name="Hammon N."/>
            <person name="Deshpande S."/>
            <person name="Cheng J.F."/>
            <person name="Tapia R."/>
            <person name="Goodwin L."/>
            <person name="Pitluck S."/>
            <person name="Liolios K."/>
            <person name="Pagani I."/>
            <person name="Ivanova N."/>
            <person name="Mavromatis K."/>
            <person name="Ovchinikova G."/>
            <person name="Pati A."/>
            <person name="Chen A."/>
            <person name="Palaniappan K."/>
            <person name="Land M."/>
            <person name="Hauser L."/>
            <person name="Chang Y.J."/>
            <person name="Jeffries C.D."/>
            <person name="Detter J.C."/>
            <person name="Brambilla E."/>
            <person name="Rohde M."/>
            <person name="Tindall B.J."/>
            <person name="Goker M."/>
            <person name="Woyke T."/>
            <person name="Bristow J."/>
            <person name="Eisen J.A."/>
            <person name="Markowitz V."/>
            <person name="Hugenholtz P."/>
            <person name="Kyrpides N.C."/>
            <person name="Klenk H.P."/>
            <person name="Lapidus A."/>
        </authorList>
    </citation>
    <scope>NUCLEOTIDE SEQUENCE [LARGE SCALE GENOMIC DNA]</scope>
    <source>
        <strain evidence="2">DSM 14237 / IC166 / ACAM 630</strain>
    </source>
</reference>
<name>E6X5S1_CELAD</name>
<gene>
    <name evidence="1" type="ordered locus">Celal_1118</name>
</gene>
<accession>E6X5S1</accession>